<evidence type="ECO:0000313" key="1">
    <source>
        <dbReference type="EMBL" id="SDZ38562.1"/>
    </source>
</evidence>
<accession>A0A1H3SKQ2</accession>
<keyword evidence="2" id="KW-1185">Reference proteome</keyword>
<gene>
    <name evidence="1" type="ORF">SAMN05444365_11267</name>
</gene>
<reference evidence="2" key="1">
    <citation type="submission" date="2016-10" db="EMBL/GenBank/DDBJ databases">
        <authorList>
            <person name="Varghese N."/>
            <person name="Submissions S."/>
        </authorList>
    </citation>
    <scope>NUCLEOTIDE SEQUENCE [LARGE SCALE GENOMIC DNA]</scope>
    <source>
        <strain evidence="2">DSM 45245</strain>
    </source>
</reference>
<protein>
    <submittedName>
        <fullName evidence="1">Uncharacterized protein</fullName>
    </submittedName>
</protein>
<dbReference type="STRING" id="405436.SAMN05444365_11267"/>
<sequence>MHTLVLALALLAVLCLPVFLALILGADELLDRLACAVSEWRDARRERRTIKQLDRAVDAASLTRDIDLTAFDADGRPPIEEIAADLRRLAGQRLGIAGRSQVWQCAVLRAYDDRLRLASQRLGVAEHLAELEGMDLEIERVRVEGELTAAGLSLPAAPSGLRRKQRGG</sequence>
<dbReference type="EMBL" id="FNPH01000012">
    <property type="protein sequence ID" value="SDZ38562.1"/>
    <property type="molecule type" value="Genomic_DNA"/>
</dbReference>
<evidence type="ECO:0000313" key="2">
    <source>
        <dbReference type="Proteomes" id="UP000242415"/>
    </source>
</evidence>
<proteinExistence type="predicted"/>
<dbReference type="AlphaFoldDB" id="A0A1H3SKQ2"/>
<dbReference type="Proteomes" id="UP000242415">
    <property type="component" value="Unassembled WGS sequence"/>
</dbReference>
<organism evidence="1 2">
    <name type="scientific">Micromonospora pattaloongensis</name>
    <dbReference type="NCBI Taxonomy" id="405436"/>
    <lineage>
        <taxon>Bacteria</taxon>
        <taxon>Bacillati</taxon>
        <taxon>Actinomycetota</taxon>
        <taxon>Actinomycetes</taxon>
        <taxon>Micromonosporales</taxon>
        <taxon>Micromonosporaceae</taxon>
        <taxon>Micromonospora</taxon>
    </lineage>
</organism>
<name>A0A1H3SKQ2_9ACTN</name>